<dbReference type="Proteomes" id="UP000184514">
    <property type="component" value="Unassembled WGS sequence"/>
</dbReference>
<dbReference type="Gene3D" id="3.40.50.12780">
    <property type="entry name" value="N-terminal domain of ligase-like"/>
    <property type="match status" value="1"/>
</dbReference>
<dbReference type="Pfam" id="PF13193">
    <property type="entry name" value="AMP-binding_C"/>
    <property type="match status" value="1"/>
</dbReference>
<dbReference type="SUPFAM" id="SSF56801">
    <property type="entry name" value="Acetyl-CoA synthetase-like"/>
    <property type="match status" value="1"/>
</dbReference>
<dbReference type="InterPro" id="IPR045851">
    <property type="entry name" value="AMP-bd_C_sf"/>
</dbReference>
<dbReference type="OrthoDB" id="9803968at2"/>
<dbReference type="InterPro" id="IPR000873">
    <property type="entry name" value="AMP-dep_synth/lig_dom"/>
</dbReference>
<dbReference type="InterPro" id="IPR020845">
    <property type="entry name" value="AMP-binding_CS"/>
</dbReference>
<keyword evidence="6" id="KW-1185">Reference proteome</keyword>
<dbReference type="GO" id="GO:0031956">
    <property type="term" value="F:medium-chain fatty acid-CoA ligase activity"/>
    <property type="evidence" value="ECO:0007669"/>
    <property type="project" value="TreeGrafter"/>
</dbReference>
<reference evidence="5 6" key="1">
    <citation type="submission" date="2016-10" db="EMBL/GenBank/DDBJ databases">
        <title>Genome sequence of Planktotalea frisia SH6-1.</title>
        <authorList>
            <person name="Poehlein A."/>
            <person name="Bakenhus I."/>
            <person name="Voget S."/>
            <person name="Brinkhoff T."/>
            <person name="Simon M."/>
        </authorList>
    </citation>
    <scope>NUCLEOTIDE SEQUENCE [LARGE SCALE GENOMIC DNA]</scope>
    <source>
        <strain evidence="5 6">SH6-1</strain>
    </source>
</reference>
<evidence type="ECO:0000259" key="4">
    <source>
        <dbReference type="Pfam" id="PF13193"/>
    </source>
</evidence>
<dbReference type="PANTHER" id="PTHR43201:SF5">
    <property type="entry name" value="MEDIUM-CHAIN ACYL-COA LIGASE ACSF2, MITOCHONDRIAL"/>
    <property type="match status" value="1"/>
</dbReference>
<comment type="caution">
    <text evidence="5">The sequence shown here is derived from an EMBL/GenBank/DDBJ whole genome shotgun (WGS) entry which is preliminary data.</text>
</comment>
<evidence type="ECO:0000259" key="3">
    <source>
        <dbReference type="Pfam" id="PF00501"/>
    </source>
</evidence>
<dbReference type="InterPro" id="IPR025110">
    <property type="entry name" value="AMP-bd_C"/>
</dbReference>
<dbReference type="STRING" id="696762.PFRI_22480"/>
<dbReference type="EMBL" id="MLCB01000140">
    <property type="protein sequence ID" value="OJI93553.1"/>
    <property type="molecule type" value="Genomic_DNA"/>
</dbReference>
<dbReference type="PROSITE" id="PS00455">
    <property type="entry name" value="AMP_BINDING"/>
    <property type="match status" value="1"/>
</dbReference>
<evidence type="ECO:0000256" key="1">
    <source>
        <dbReference type="ARBA" id="ARBA00006432"/>
    </source>
</evidence>
<dbReference type="AlphaFoldDB" id="A0A1L9NWJ2"/>
<evidence type="ECO:0000256" key="2">
    <source>
        <dbReference type="ARBA" id="ARBA00022598"/>
    </source>
</evidence>
<dbReference type="Pfam" id="PF00501">
    <property type="entry name" value="AMP-binding"/>
    <property type="match status" value="1"/>
</dbReference>
<comment type="similarity">
    <text evidence="1">Belongs to the ATP-dependent AMP-binding enzyme family.</text>
</comment>
<dbReference type="PANTHER" id="PTHR43201">
    <property type="entry name" value="ACYL-COA SYNTHETASE"/>
    <property type="match status" value="1"/>
</dbReference>
<proteinExistence type="inferred from homology"/>
<dbReference type="InterPro" id="IPR042099">
    <property type="entry name" value="ANL_N_sf"/>
</dbReference>
<dbReference type="GO" id="GO:0004467">
    <property type="term" value="F:long-chain fatty acid-CoA ligase activity"/>
    <property type="evidence" value="ECO:0007669"/>
    <property type="project" value="UniProtKB-EC"/>
</dbReference>
<accession>A0A1L9NWJ2</accession>
<feature type="domain" description="AMP-dependent synthetase/ligase" evidence="3">
    <location>
        <begin position="8"/>
        <end position="355"/>
    </location>
</feature>
<dbReference type="RefSeq" id="WP_072630805.1">
    <property type="nucleotide sequence ID" value="NZ_MLCB01000140.1"/>
</dbReference>
<protein>
    <submittedName>
        <fullName evidence="5">Long-chain-fatty-acid--CoA ligase</fullName>
        <ecNumber evidence="5">6.2.1.3</ecNumber>
    </submittedName>
</protein>
<dbReference type="EC" id="6.2.1.3" evidence="5"/>
<evidence type="ECO:0000313" key="5">
    <source>
        <dbReference type="EMBL" id="OJI93553.1"/>
    </source>
</evidence>
<organism evidence="5 6">
    <name type="scientific">Planktotalea frisia</name>
    <dbReference type="NCBI Taxonomy" id="696762"/>
    <lineage>
        <taxon>Bacteria</taxon>
        <taxon>Pseudomonadati</taxon>
        <taxon>Pseudomonadota</taxon>
        <taxon>Alphaproteobacteria</taxon>
        <taxon>Rhodobacterales</taxon>
        <taxon>Paracoccaceae</taxon>
        <taxon>Planktotalea</taxon>
    </lineage>
</organism>
<evidence type="ECO:0000313" key="6">
    <source>
        <dbReference type="Proteomes" id="UP000184514"/>
    </source>
</evidence>
<feature type="domain" description="AMP-binding enzyme C-terminal" evidence="4">
    <location>
        <begin position="406"/>
        <end position="481"/>
    </location>
</feature>
<name>A0A1L9NWJ2_9RHOB</name>
<keyword evidence="2 5" id="KW-0436">Ligase</keyword>
<sequence>MRTHQFLSDQAETRPDAIALLDWDGAPWTFGQEWGAAQSGADLLKLAGVQRGDRVLMVAENCAALCAFIYACSLIGAWAVPVNARQTEAELSRIVAHANPRVALFMSSVSPDAKAHGERLDAREVNGAWGSLMMAEIAASDPEPDKDVAVMLYTTGTTGTPKGVMLTHSNLVFAGKLSTDTRGMLSSDTVYGALPMSHVFGLVSMMTAATFIGATVRLEARFSPAKLFAALNEGVTILPAVPQMHALLMQYTSEQGIESIAGGPLRFVSSGAAPLDPVWKRKAEAFYGIALQNGYGMTETSAGVTTTKSAFGDPDISVGPALAGIEIAIDETAEGGGNGIGEVLTRGPHIMLGYFRNQEATDAVLDKDGWMHTGDLGRIDDKNLLHILGRSKELIIRGGFNVYPPEVEAAFNDHPDVIQTAVIGRSTDTGDEEVLAFVQLAQLDALTSDELRAFVEPRLSPYKRPSQIILTLSLPAAPTGKLLKHKLIETFADQLS</sequence>
<gene>
    <name evidence="5" type="primary">lcfB_5</name>
    <name evidence="5" type="ORF">PFRI_22480</name>
</gene>
<dbReference type="Gene3D" id="3.30.300.30">
    <property type="match status" value="1"/>
</dbReference>